<feature type="domain" description="N-acetyltransferase" evidence="1">
    <location>
        <begin position="11"/>
        <end position="172"/>
    </location>
</feature>
<dbReference type="InterPro" id="IPR016181">
    <property type="entry name" value="Acyl_CoA_acyltransferase"/>
</dbReference>
<dbReference type="InterPro" id="IPR000182">
    <property type="entry name" value="GNAT_dom"/>
</dbReference>
<reference evidence="2 3" key="1">
    <citation type="submission" date="2021-10" db="EMBL/GenBank/DDBJ databases">
        <title>The diversity and Nitrogen Metabolism of Culturable Nitrate-Utilizing Bacteria Within the Oxygen Minimum Zone of the Changjiang (Yangtze River)Estuary.</title>
        <authorList>
            <person name="Zhang D."/>
            <person name="Zheng J."/>
            <person name="Liu S."/>
            <person name="He W."/>
        </authorList>
    </citation>
    <scope>NUCLEOTIDE SEQUENCE [LARGE SCALE GENOMIC DNA]</scope>
    <source>
        <strain evidence="2 3">FXH275-2</strain>
    </source>
</reference>
<comment type="caution">
    <text evidence="2">The sequence shown here is derived from an EMBL/GenBank/DDBJ whole genome shotgun (WGS) entry which is preliminary data.</text>
</comment>
<sequence length="183" mass="20733">MAEFCLETDRLWLRAWRSGDAEPFRRSLDTDEVTRWLGGRQPAEYYDRLCAAMQQSQAEHGHCFWIMEDKAEGAIIGFCGPRRGRHVGTPIHGALELGWRLASSHWGKGYAKEAAAATVQWCRKHRPLDGRLIAYTVPGNSASRGLMTALGMQRQPNMDFDHPDLPSGHPLRRHITYTLEHPA</sequence>
<accession>A0ABS8H314</accession>
<dbReference type="PANTHER" id="PTHR43792:SF1">
    <property type="entry name" value="N-ACETYLTRANSFERASE DOMAIN-CONTAINING PROTEIN"/>
    <property type="match status" value="1"/>
</dbReference>
<gene>
    <name evidence="2" type="ORF">LL253_09530</name>
</gene>
<proteinExistence type="predicted"/>
<dbReference type="InterPro" id="IPR051531">
    <property type="entry name" value="N-acetyltransferase"/>
</dbReference>
<evidence type="ECO:0000259" key="1">
    <source>
        <dbReference type="PROSITE" id="PS51186"/>
    </source>
</evidence>
<dbReference type="Gene3D" id="3.40.630.30">
    <property type="match status" value="1"/>
</dbReference>
<dbReference type="RefSeq" id="WP_009821935.1">
    <property type="nucleotide sequence ID" value="NZ_JAJGNP010000006.1"/>
</dbReference>
<evidence type="ECO:0000313" key="2">
    <source>
        <dbReference type="EMBL" id="MCC4232929.1"/>
    </source>
</evidence>
<dbReference type="Pfam" id="PF13302">
    <property type="entry name" value="Acetyltransf_3"/>
    <property type="match status" value="1"/>
</dbReference>
<dbReference type="PROSITE" id="PS51186">
    <property type="entry name" value="GNAT"/>
    <property type="match status" value="1"/>
</dbReference>
<dbReference type="EMBL" id="JAJGNP010000006">
    <property type="protein sequence ID" value="MCC4232929.1"/>
    <property type="molecule type" value="Genomic_DNA"/>
</dbReference>
<dbReference type="PANTHER" id="PTHR43792">
    <property type="entry name" value="GNAT FAMILY, PUTATIVE (AFU_ORTHOLOGUE AFUA_3G00765)-RELATED-RELATED"/>
    <property type="match status" value="1"/>
</dbReference>
<evidence type="ECO:0000313" key="3">
    <source>
        <dbReference type="Proteomes" id="UP001198830"/>
    </source>
</evidence>
<organism evidence="2 3">
    <name type="scientific">Sphingobium soli</name>
    <dbReference type="NCBI Taxonomy" id="1591116"/>
    <lineage>
        <taxon>Bacteria</taxon>
        <taxon>Pseudomonadati</taxon>
        <taxon>Pseudomonadota</taxon>
        <taxon>Alphaproteobacteria</taxon>
        <taxon>Sphingomonadales</taxon>
        <taxon>Sphingomonadaceae</taxon>
        <taxon>Sphingobium</taxon>
    </lineage>
</organism>
<protein>
    <submittedName>
        <fullName evidence="2">GNAT family N-acetyltransferase</fullName>
    </submittedName>
</protein>
<dbReference type="Proteomes" id="UP001198830">
    <property type="component" value="Unassembled WGS sequence"/>
</dbReference>
<dbReference type="SUPFAM" id="SSF55729">
    <property type="entry name" value="Acyl-CoA N-acyltransferases (Nat)"/>
    <property type="match status" value="1"/>
</dbReference>
<keyword evidence="3" id="KW-1185">Reference proteome</keyword>
<name>A0ABS8H314_9SPHN</name>